<dbReference type="AlphaFoldDB" id="A0A2T1NEF4"/>
<reference evidence="2 3" key="1">
    <citation type="submission" date="2018-03" db="EMBL/GenBank/DDBJ databases">
        <title>Mesoflavibacter sp. HG37 and Mesoflavibacter sp. HG96 sp.nov., two marine bacteria isolated from seawater of Western Pacific Ocean.</title>
        <authorList>
            <person name="Cheng H."/>
            <person name="Wu Y.-H."/>
            <person name="Guo L.-L."/>
            <person name="Xu X.-W."/>
        </authorList>
    </citation>
    <scope>NUCLEOTIDE SEQUENCE [LARGE SCALE GENOMIC DNA]</scope>
    <source>
        <strain evidence="2 3">KCTC 32269</strain>
    </source>
</reference>
<name>A0A2T1NEF4_9FLAO</name>
<keyword evidence="3" id="KW-1185">Reference proteome</keyword>
<evidence type="ECO:0000313" key="3">
    <source>
        <dbReference type="Proteomes" id="UP000238426"/>
    </source>
</evidence>
<evidence type="ECO:0008006" key="4">
    <source>
        <dbReference type="Google" id="ProtNLM"/>
    </source>
</evidence>
<organism evidence="2 3">
    <name type="scientific">Aurantibacter aestuarii</name>
    <dbReference type="NCBI Taxonomy" id="1266046"/>
    <lineage>
        <taxon>Bacteria</taxon>
        <taxon>Pseudomonadati</taxon>
        <taxon>Bacteroidota</taxon>
        <taxon>Flavobacteriia</taxon>
        <taxon>Flavobacteriales</taxon>
        <taxon>Flavobacteriaceae</taxon>
        <taxon>Aurantibacter</taxon>
    </lineage>
</organism>
<feature type="compositionally biased region" description="Low complexity" evidence="1">
    <location>
        <begin position="150"/>
        <end position="162"/>
    </location>
</feature>
<feature type="region of interest" description="Disordered" evidence="1">
    <location>
        <begin position="137"/>
        <end position="168"/>
    </location>
</feature>
<dbReference type="RefSeq" id="WP_106462969.1">
    <property type="nucleotide sequence ID" value="NZ_PXOQ01000007.1"/>
</dbReference>
<dbReference type="Proteomes" id="UP000238426">
    <property type="component" value="Unassembled WGS sequence"/>
</dbReference>
<sequence>MNSETFHYILQNPNRLLEEHVVDLKQIIDDYPYFQSARALYLKALKLSNSFKYNHNLKVTAAYTSDRSVLFDFITTKEFNQNSISENIKLNNLRLHDITVDFEDVSAKTKTDETEFLNHLTASKAVLNSDLFEEKSDKTLEDNTTKQELSSIESIDNNSSSNEPKDAEAKLKIGSPLEFDKNETHSFSEWLSLSKAEPIKRITKNKVEETQGLPEKKPSRIERSIAKKNKLIEAFIAKNHKLEPKKNAENTVNLAKAQMIPREELMTETLARIYVEQKNYKKAIQSYNILSLKYPEKSGFFADQIKAVKQIQEKNNN</sequence>
<comment type="caution">
    <text evidence="2">The sequence shown here is derived from an EMBL/GenBank/DDBJ whole genome shotgun (WGS) entry which is preliminary data.</text>
</comment>
<evidence type="ECO:0000313" key="2">
    <source>
        <dbReference type="EMBL" id="PSG90828.1"/>
    </source>
</evidence>
<evidence type="ECO:0000256" key="1">
    <source>
        <dbReference type="SAM" id="MobiDB-lite"/>
    </source>
</evidence>
<accession>A0A2T1NEF4</accession>
<protein>
    <recommendedName>
        <fullName evidence="4">Tetratricopeptide repeat protein</fullName>
    </recommendedName>
</protein>
<gene>
    <name evidence="2" type="ORF">C7H52_06020</name>
</gene>
<dbReference type="OrthoDB" id="594666at2"/>
<dbReference type="EMBL" id="PXOQ01000007">
    <property type="protein sequence ID" value="PSG90828.1"/>
    <property type="molecule type" value="Genomic_DNA"/>
</dbReference>
<proteinExistence type="predicted"/>